<organism evidence="3 4">
    <name type="scientific">Pestalotiopsis fici (strain W106-1 / CGMCC3.15140)</name>
    <dbReference type="NCBI Taxonomy" id="1229662"/>
    <lineage>
        <taxon>Eukaryota</taxon>
        <taxon>Fungi</taxon>
        <taxon>Dikarya</taxon>
        <taxon>Ascomycota</taxon>
        <taxon>Pezizomycotina</taxon>
        <taxon>Sordariomycetes</taxon>
        <taxon>Xylariomycetidae</taxon>
        <taxon>Amphisphaeriales</taxon>
        <taxon>Sporocadaceae</taxon>
        <taxon>Pestalotiopsis</taxon>
    </lineage>
</organism>
<dbReference type="InterPro" id="IPR056119">
    <property type="entry name" value="DUF7702"/>
</dbReference>
<gene>
    <name evidence="3" type="ORF">PFICI_06818</name>
</gene>
<keyword evidence="1" id="KW-0812">Transmembrane</keyword>
<dbReference type="eggNOG" id="ENOG502SCPV">
    <property type="taxonomic scope" value="Eukaryota"/>
</dbReference>
<evidence type="ECO:0000259" key="2">
    <source>
        <dbReference type="Pfam" id="PF24800"/>
    </source>
</evidence>
<dbReference type="Proteomes" id="UP000030651">
    <property type="component" value="Unassembled WGS sequence"/>
</dbReference>
<evidence type="ECO:0000313" key="4">
    <source>
        <dbReference type="Proteomes" id="UP000030651"/>
    </source>
</evidence>
<dbReference type="InParanoid" id="W3X9H9"/>
<dbReference type="AlphaFoldDB" id="W3X9H9"/>
<keyword evidence="4" id="KW-1185">Reference proteome</keyword>
<dbReference type="RefSeq" id="XP_007833590.1">
    <property type="nucleotide sequence ID" value="XM_007835399.1"/>
</dbReference>
<proteinExistence type="predicted"/>
<feature type="transmembrane region" description="Helical" evidence="1">
    <location>
        <begin position="178"/>
        <end position="203"/>
    </location>
</feature>
<dbReference type="KEGG" id="pfy:PFICI_06818"/>
<keyword evidence="1" id="KW-0472">Membrane</keyword>
<feature type="transmembrane region" description="Helical" evidence="1">
    <location>
        <begin position="112"/>
        <end position="131"/>
    </location>
</feature>
<sequence length="256" mass="27826">MPLDGRAYVSIAELVIYLPLTLAAVSVCKRHGFERSSGWIYIIMLGIIRVIGAVCNLVTYSSPSVGLYTAVFTLDSIGISPMLFATLGLISRLFRWTQALSNTRARSKQFRLAQLVFTAGFILSIVGGVTTQNTTDPSTISRVAILLYLLGFIVCAGFEATAWTNLSHHQSIPAAERNIVFIVAAALPLILIRIIFSLLVVFVHDSTFSIVRGPTGVYVGMAVVEEVLVMVMYTIAGWRVGPLDEAMSTTALLVQH</sequence>
<dbReference type="Pfam" id="PF24800">
    <property type="entry name" value="DUF7702"/>
    <property type="match status" value="1"/>
</dbReference>
<dbReference type="HOGENOM" id="CLU_064985_0_2_1"/>
<reference evidence="4" key="1">
    <citation type="journal article" date="2015" name="BMC Genomics">
        <title>Genomic and transcriptomic analysis of the endophytic fungus Pestalotiopsis fici reveals its lifestyle and high potential for synthesis of natural products.</title>
        <authorList>
            <person name="Wang X."/>
            <person name="Zhang X."/>
            <person name="Liu L."/>
            <person name="Xiang M."/>
            <person name="Wang W."/>
            <person name="Sun X."/>
            <person name="Che Y."/>
            <person name="Guo L."/>
            <person name="Liu G."/>
            <person name="Guo L."/>
            <person name="Wang C."/>
            <person name="Yin W.B."/>
            <person name="Stadler M."/>
            <person name="Zhang X."/>
            <person name="Liu X."/>
        </authorList>
    </citation>
    <scope>NUCLEOTIDE SEQUENCE [LARGE SCALE GENOMIC DNA]</scope>
    <source>
        <strain evidence="4">W106-1 / CGMCC3.15140</strain>
    </source>
</reference>
<feature type="transmembrane region" description="Helical" evidence="1">
    <location>
        <begin position="39"/>
        <end position="59"/>
    </location>
</feature>
<dbReference type="PANTHER" id="PTHR42109">
    <property type="entry name" value="UNPLACED GENOMIC SCAFFOLD UM_SCAF_CONTIG_1.265, WHOLE GENOME SHOTGUN SEQUENCE"/>
    <property type="match status" value="1"/>
</dbReference>
<feature type="transmembrane region" description="Helical" evidence="1">
    <location>
        <begin position="65"/>
        <end position="91"/>
    </location>
</feature>
<feature type="transmembrane region" description="Helical" evidence="1">
    <location>
        <begin position="6"/>
        <end position="27"/>
    </location>
</feature>
<feature type="transmembrane region" description="Helical" evidence="1">
    <location>
        <begin position="215"/>
        <end position="238"/>
    </location>
</feature>
<dbReference type="OrthoDB" id="2560628at2759"/>
<dbReference type="PANTHER" id="PTHR42109:SF2">
    <property type="entry name" value="INTEGRAL MEMBRANE PROTEIN"/>
    <property type="match status" value="1"/>
</dbReference>
<dbReference type="OMA" id="AGREWKM"/>
<evidence type="ECO:0000313" key="3">
    <source>
        <dbReference type="EMBL" id="ETS81816.1"/>
    </source>
</evidence>
<dbReference type="GeneID" id="19271831"/>
<feature type="domain" description="DUF7702" evidence="2">
    <location>
        <begin position="3"/>
        <end position="239"/>
    </location>
</feature>
<evidence type="ECO:0000256" key="1">
    <source>
        <dbReference type="SAM" id="Phobius"/>
    </source>
</evidence>
<keyword evidence="1" id="KW-1133">Transmembrane helix</keyword>
<dbReference type="EMBL" id="KI912112">
    <property type="protein sequence ID" value="ETS81816.1"/>
    <property type="molecule type" value="Genomic_DNA"/>
</dbReference>
<protein>
    <recommendedName>
        <fullName evidence="2">DUF7702 domain-containing protein</fullName>
    </recommendedName>
</protein>
<accession>W3X9H9</accession>
<name>W3X9H9_PESFW</name>
<feature type="transmembrane region" description="Helical" evidence="1">
    <location>
        <begin position="143"/>
        <end position="166"/>
    </location>
</feature>